<evidence type="ECO:0000259" key="9">
    <source>
        <dbReference type="Pfam" id="PF02797"/>
    </source>
</evidence>
<dbReference type="AlphaFoldDB" id="A0A378SL28"/>
<gene>
    <name evidence="10" type="ORF">NCTC10742_02262</name>
</gene>
<keyword evidence="6 10" id="KW-0012">Acyltransferase</keyword>
<evidence type="ECO:0000256" key="5">
    <source>
        <dbReference type="ARBA" id="ARBA00022832"/>
    </source>
</evidence>
<dbReference type="InterPro" id="IPR001099">
    <property type="entry name" value="Chalcone/stilbene_synt_N"/>
</dbReference>
<evidence type="ECO:0000313" key="11">
    <source>
        <dbReference type="Proteomes" id="UP000254291"/>
    </source>
</evidence>
<evidence type="ECO:0000256" key="6">
    <source>
        <dbReference type="ARBA" id="ARBA00023315"/>
    </source>
</evidence>
<organism evidence="10 11">
    <name type="scientific">Mycolicibacterium gilvum</name>
    <dbReference type="NCBI Taxonomy" id="1804"/>
    <lineage>
        <taxon>Bacteria</taxon>
        <taxon>Bacillati</taxon>
        <taxon>Actinomycetota</taxon>
        <taxon>Actinomycetes</taxon>
        <taxon>Mycobacteriales</taxon>
        <taxon>Mycobacteriaceae</taxon>
        <taxon>Mycolicibacterium</taxon>
    </lineage>
</organism>
<dbReference type="EC" id="2.3.1.-" evidence="10"/>
<evidence type="ECO:0000313" key="10">
    <source>
        <dbReference type="EMBL" id="STZ43045.1"/>
    </source>
</evidence>
<dbReference type="PANTHER" id="PTHR11877">
    <property type="entry name" value="HYDROXYMETHYLGLUTARYL-COA SYNTHASE"/>
    <property type="match status" value="1"/>
</dbReference>
<dbReference type="UniPathway" id="UPA00094"/>
<dbReference type="Proteomes" id="UP000254291">
    <property type="component" value="Unassembled WGS sequence"/>
</dbReference>
<dbReference type="GO" id="GO:0016747">
    <property type="term" value="F:acyltransferase activity, transferring groups other than amino-acyl groups"/>
    <property type="evidence" value="ECO:0007669"/>
    <property type="project" value="InterPro"/>
</dbReference>
<dbReference type="CDD" id="cd00831">
    <property type="entry name" value="CHS_like"/>
    <property type="match status" value="1"/>
</dbReference>
<evidence type="ECO:0000256" key="7">
    <source>
        <dbReference type="PIRSR" id="PIRSR000451-1"/>
    </source>
</evidence>
<dbReference type="RefSeq" id="WP_013472025.1">
    <property type="nucleotide sequence ID" value="NZ_JACKST010000156.1"/>
</dbReference>
<comment type="subunit">
    <text evidence="3">Homodimer.</text>
</comment>
<dbReference type="GO" id="GO:0030639">
    <property type="term" value="P:polyketide biosynthetic process"/>
    <property type="evidence" value="ECO:0007669"/>
    <property type="project" value="TreeGrafter"/>
</dbReference>
<evidence type="ECO:0000256" key="3">
    <source>
        <dbReference type="ARBA" id="ARBA00011738"/>
    </source>
</evidence>
<evidence type="ECO:0000256" key="1">
    <source>
        <dbReference type="ARBA" id="ARBA00005194"/>
    </source>
</evidence>
<feature type="active site" description="Acyl-thioester intermediate" evidence="7">
    <location>
        <position position="144"/>
    </location>
</feature>
<comment type="similarity">
    <text evidence="2">Belongs to the thiolase-like superfamily. Chalcone/stilbene synthases family.</text>
</comment>
<dbReference type="PANTHER" id="PTHR11877:SF99">
    <property type="entry name" value="1,3,6,8-TETRAHYDROXYNAPHTHALENE SYNTHASE"/>
    <property type="match status" value="1"/>
</dbReference>
<keyword evidence="5" id="KW-0276">Fatty acid metabolism</keyword>
<dbReference type="InterPro" id="IPR016039">
    <property type="entry name" value="Thiolase-like"/>
</dbReference>
<dbReference type="Gene3D" id="3.40.47.10">
    <property type="match status" value="2"/>
</dbReference>
<feature type="domain" description="Chalcone/stilbene synthase N-terminal" evidence="8">
    <location>
        <begin position="10"/>
        <end position="205"/>
    </location>
</feature>
<dbReference type="InterPro" id="IPR011141">
    <property type="entry name" value="Polyketide_synthase_type-III"/>
</dbReference>
<proteinExistence type="inferred from homology"/>
<feature type="domain" description="Chalcone/stilbene synthase C-terminal" evidence="9">
    <location>
        <begin position="219"/>
        <end position="356"/>
    </location>
</feature>
<evidence type="ECO:0000256" key="4">
    <source>
        <dbReference type="ARBA" id="ARBA00022679"/>
    </source>
</evidence>
<dbReference type="Pfam" id="PF02797">
    <property type="entry name" value="Chal_sti_synt_C"/>
    <property type="match status" value="1"/>
</dbReference>
<dbReference type="GO" id="GO:0006633">
    <property type="term" value="P:fatty acid biosynthetic process"/>
    <property type="evidence" value="ECO:0007669"/>
    <property type="project" value="UniProtKB-UniPathway"/>
</dbReference>
<comment type="pathway">
    <text evidence="1">Lipid metabolism; fatty acid biosynthesis.</text>
</comment>
<protein>
    <submittedName>
        <fullName evidence="10">Chalcone/stilbene synthase domain-containing protein</fullName>
        <ecNumber evidence="10">2.3.1.-</ecNumber>
    </submittedName>
</protein>
<dbReference type="Pfam" id="PF00195">
    <property type="entry name" value="Chal_sti_synt_N"/>
    <property type="match status" value="1"/>
</dbReference>
<keyword evidence="4 10" id="KW-0808">Transferase</keyword>
<dbReference type="PIRSF" id="PIRSF000451">
    <property type="entry name" value="PKS_III"/>
    <property type="match status" value="1"/>
</dbReference>
<sequence length="357" mass="37647">MPRPDGNPILSVRSVFPAHRYPQAELSDAVAELSGLSADQRAQLGRLHAHAGVEHRHTALPLSGYAALRTVEASNDRYVDEAVDLGERALRRALSAADVDPADLDALFVTSVTGVTVPSLDARLIPRLGLRPDIRRVPIFGLGCVAGAAGLARLHDYLLAWPQHHAALLAVEICSLSWPTTRITTADLVVTGLFGDGAAAVVAGGGGTRDAPRVLATRSEVYPDSTDALGWRLGDDGFRIVLTAELADVVERYLAGTVTAFLAEHDLTVEEISAWVCHPGGPKVLDAVQNSLKLPDSALALSRRSLAEVGNVSSVSVLHILEETLGQVAGERPPPGSTGLMIGLGPGISAELVLLRW</sequence>
<accession>A0A378SL28</accession>
<dbReference type="SUPFAM" id="SSF53901">
    <property type="entry name" value="Thiolase-like"/>
    <property type="match status" value="2"/>
</dbReference>
<name>A0A378SL28_9MYCO</name>
<keyword evidence="5" id="KW-0443">Lipid metabolism</keyword>
<evidence type="ECO:0000256" key="2">
    <source>
        <dbReference type="ARBA" id="ARBA00005531"/>
    </source>
</evidence>
<dbReference type="InterPro" id="IPR012328">
    <property type="entry name" value="Chalcone/stilbene_synt_C"/>
</dbReference>
<evidence type="ECO:0000259" key="8">
    <source>
        <dbReference type="Pfam" id="PF00195"/>
    </source>
</evidence>
<reference evidence="10 11" key="1">
    <citation type="submission" date="2018-06" db="EMBL/GenBank/DDBJ databases">
        <authorList>
            <consortium name="Pathogen Informatics"/>
            <person name="Doyle S."/>
        </authorList>
    </citation>
    <scope>NUCLEOTIDE SEQUENCE [LARGE SCALE GENOMIC DNA]</scope>
    <source>
        <strain evidence="10 11">NCTC10742</strain>
    </source>
</reference>
<dbReference type="EMBL" id="UGQM01000001">
    <property type="protein sequence ID" value="STZ43045.1"/>
    <property type="molecule type" value="Genomic_DNA"/>
</dbReference>